<sequence>MVASGTLWFEDSKAYEDGLKDGAGDDQDASSQGQSYARGGQAVPNPGEASFIRIQDSLV</sequence>
<dbReference type="EMBL" id="SRQM01000203">
    <property type="protein sequence ID" value="KAG6115824.1"/>
    <property type="molecule type" value="Genomic_DNA"/>
</dbReference>
<accession>A0A9P7Q152</accession>
<comment type="caution">
    <text evidence="2">The sequence shown here is derived from an EMBL/GenBank/DDBJ whole genome shotgun (WGS) entry which is preliminary data.</text>
</comment>
<evidence type="ECO:0000313" key="2">
    <source>
        <dbReference type="EMBL" id="KAG6115824.1"/>
    </source>
</evidence>
<proteinExistence type="predicted"/>
<dbReference type="AlphaFoldDB" id="A0A9P7Q152"/>
<organism evidence="2 3">
    <name type="scientific">Claviceps humidiphila</name>
    <dbReference type="NCBI Taxonomy" id="1294629"/>
    <lineage>
        <taxon>Eukaryota</taxon>
        <taxon>Fungi</taxon>
        <taxon>Dikarya</taxon>
        <taxon>Ascomycota</taxon>
        <taxon>Pezizomycotina</taxon>
        <taxon>Sordariomycetes</taxon>
        <taxon>Hypocreomycetidae</taxon>
        <taxon>Hypocreales</taxon>
        <taxon>Clavicipitaceae</taxon>
        <taxon>Claviceps</taxon>
    </lineage>
</organism>
<protein>
    <submittedName>
        <fullName evidence="2">Uncharacterized protein</fullName>
    </submittedName>
</protein>
<keyword evidence="3" id="KW-1185">Reference proteome</keyword>
<name>A0A9P7Q152_9HYPO</name>
<feature type="region of interest" description="Disordered" evidence="1">
    <location>
        <begin position="16"/>
        <end position="49"/>
    </location>
</feature>
<evidence type="ECO:0000313" key="3">
    <source>
        <dbReference type="Proteomes" id="UP000732380"/>
    </source>
</evidence>
<gene>
    <name evidence="2" type="ORF">E4U13_002415</name>
</gene>
<evidence type="ECO:0000256" key="1">
    <source>
        <dbReference type="SAM" id="MobiDB-lite"/>
    </source>
</evidence>
<dbReference type="Proteomes" id="UP000732380">
    <property type="component" value="Unassembled WGS sequence"/>
</dbReference>
<reference evidence="2 3" key="1">
    <citation type="journal article" date="2020" name="bioRxiv">
        <title>Whole genome comparisons of ergot fungi reveals the divergence and evolution of species within the genus Claviceps are the result of varying mechanisms driving genome evolution and host range expansion.</title>
        <authorList>
            <person name="Wyka S.A."/>
            <person name="Mondo S.J."/>
            <person name="Liu M."/>
            <person name="Dettman J."/>
            <person name="Nalam V."/>
            <person name="Broders K.D."/>
        </authorList>
    </citation>
    <scope>NUCLEOTIDE SEQUENCE [LARGE SCALE GENOMIC DNA]</scope>
    <source>
        <strain evidence="2 3">LM576</strain>
    </source>
</reference>